<dbReference type="GO" id="GO:0006352">
    <property type="term" value="P:DNA-templated transcription initiation"/>
    <property type="evidence" value="ECO:0007669"/>
    <property type="project" value="InterPro"/>
</dbReference>
<evidence type="ECO:0000313" key="8">
    <source>
        <dbReference type="Proteomes" id="UP000435802"/>
    </source>
</evidence>
<reference evidence="7 8" key="1">
    <citation type="submission" date="2019-12" db="EMBL/GenBank/DDBJ databases">
        <title>Shinella kummerowiae sp. nov., a symbiotic bacterium isolated from root nodules of the herbal legume Kummerowia stipulacea.</title>
        <authorList>
            <person name="Gao J."/>
        </authorList>
    </citation>
    <scope>NUCLEOTIDE SEQUENCE [LARGE SCALE GENOMIC DNA]</scope>
    <source>
        <strain evidence="7 8">CCBAU 25048</strain>
    </source>
</reference>
<dbReference type="InterPro" id="IPR013249">
    <property type="entry name" value="RNA_pol_sigma70_r4_t2"/>
</dbReference>
<evidence type="ECO:0000313" key="7">
    <source>
        <dbReference type="EMBL" id="MXN44762.1"/>
    </source>
</evidence>
<comment type="caution">
    <text evidence="7">The sequence shown here is derived from an EMBL/GenBank/DDBJ whole genome shotgun (WGS) entry which is preliminary data.</text>
</comment>
<sequence>MIGNDISYLIGRVSLKDRKAFAALYETSAPKLFGICLRILRDRSEAEEALQEVYVKIWQRADRYVPGNVHPMAWLAAIARNHSIDVIRARRPVATDIDEAYDIADPLMSPEEAVVLRSEGRRIDICMDELEPDRASAVRHAYIEGLSYEELAEIHGVPLNTMRTWLRRSLLKLRECMSR</sequence>
<name>A0A6N8SCP9_9HYPH</name>
<dbReference type="RefSeq" id="WP_160857733.1">
    <property type="nucleotide sequence ID" value="NZ_WUMK01000002.1"/>
</dbReference>
<gene>
    <name evidence="7" type="ORF">GR138_06155</name>
</gene>
<dbReference type="SUPFAM" id="SSF88659">
    <property type="entry name" value="Sigma3 and sigma4 domains of RNA polymerase sigma factors"/>
    <property type="match status" value="1"/>
</dbReference>
<organism evidence="7 8">
    <name type="scientific">Shinella kummerowiae</name>
    <dbReference type="NCBI Taxonomy" id="417745"/>
    <lineage>
        <taxon>Bacteria</taxon>
        <taxon>Pseudomonadati</taxon>
        <taxon>Pseudomonadota</taxon>
        <taxon>Alphaproteobacteria</taxon>
        <taxon>Hyphomicrobiales</taxon>
        <taxon>Rhizobiaceae</taxon>
        <taxon>Shinella</taxon>
    </lineage>
</organism>
<dbReference type="InterPro" id="IPR013324">
    <property type="entry name" value="RNA_pol_sigma_r3/r4-like"/>
</dbReference>
<keyword evidence="4" id="KW-0804">Transcription</keyword>
<dbReference type="GO" id="GO:0003677">
    <property type="term" value="F:DNA binding"/>
    <property type="evidence" value="ECO:0007669"/>
    <property type="project" value="InterPro"/>
</dbReference>
<accession>A0A6N8SCP9</accession>
<feature type="domain" description="RNA polymerase sigma-70 region 2" evidence="5">
    <location>
        <begin position="24"/>
        <end position="91"/>
    </location>
</feature>
<dbReference type="Pfam" id="PF08281">
    <property type="entry name" value="Sigma70_r4_2"/>
    <property type="match status" value="1"/>
</dbReference>
<evidence type="ECO:0000256" key="1">
    <source>
        <dbReference type="ARBA" id="ARBA00010641"/>
    </source>
</evidence>
<proteinExistence type="inferred from homology"/>
<dbReference type="SUPFAM" id="SSF88946">
    <property type="entry name" value="Sigma2 domain of RNA polymerase sigma factors"/>
    <property type="match status" value="1"/>
</dbReference>
<comment type="similarity">
    <text evidence="1">Belongs to the sigma-70 factor family. ECF subfamily.</text>
</comment>
<dbReference type="InterPro" id="IPR039425">
    <property type="entry name" value="RNA_pol_sigma-70-like"/>
</dbReference>
<keyword evidence="3" id="KW-0731">Sigma factor</keyword>
<dbReference type="Gene3D" id="1.10.1740.10">
    <property type="match status" value="1"/>
</dbReference>
<dbReference type="NCBIfam" id="TIGR02937">
    <property type="entry name" value="sigma70-ECF"/>
    <property type="match status" value="1"/>
</dbReference>
<evidence type="ECO:0000256" key="3">
    <source>
        <dbReference type="ARBA" id="ARBA00023082"/>
    </source>
</evidence>
<dbReference type="InterPro" id="IPR007627">
    <property type="entry name" value="RNA_pol_sigma70_r2"/>
</dbReference>
<keyword evidence="2" id="KW-0805">Transcription regulation</keyword>
<evidence type="ECO:0000256" key="2">
    <source>
        <dbReference type="ARBA" id="ARBA00023015"/>
    </source>
</evidence>
<dbReference type="EMBL" id="WUMK01000002">
    <property type="protein sequence ID" value="MXN44762.1"/>
    <property type="molecule type" value="Genomic_DNA"/>
</dbReference>
<dbReference type="InterPro" id="IPR036388">
    <property type="entry name" value="WH-like_DNA-bd_sf"/>
</dbReference>
<evidence type="ECO:0000259" key="5">
    <source>
        <dbReference type="Pfam" id="PF04542"/>
    </source>
</evidence>
<dbReference type="Proteomes" id="UP000435802">
    <property type="component" value="Unassembled WGS sequence"/>
</dbReference>
<keyword evidence="8" id="KW-1185">Reference proteome</keyword>
<protein>
    <submittedName>
        <fullName evidence="7">Sigma-70 family RNA polymerase sigma factor</fullName>
    </submittedName>
</protein>
<dbReference type="InterPro" id="IPR013325">
    <property type="entry name" value="RNA_pol_sigma_r2"/>
</dbReference>
<dbReference type="PANTHER" id="PTHR43133:SF62">
    <property type="entry name" value="RNA POLYMERASE SIGMA FACTOR SIGZ"/>
    <property type="match status" value="1"/>
</dbReference>
<evidence type="ECO:0000256" key="4">
    <source>
        <dbReference type="ARBA" id="ARBA00023163"/>
    </source>
</evidence>
<evidence type="ECO:0000259" key="6">
    <source>
        <dbReference type="Pfam" id="PF08281"/>
    </source>
</evidence>
<dbReference type="GO" id="GO:0016987">
    <property type="term" value="F:sigma factor activity"/>
    <property type="evidence" value="ECO:0007669"/>
    <property type="project" value="UniProtKB-KW"/>
</dbReference>
<dbReference type="OrthoDB" id="9784272at2"/>
<dbReference type="InterPro" id="IPR014284">
    <property type="entry name" value="RNA_pol_sigma-70_dom"/>
</dbReference>
<dbReference type="AlphaFoldDB" id="A0A6N8SCP9"/>
<feature type="domain" description="RNA polymerase sigma factor 70 region 4 type 2" evidence="6">
    <location>
        <begin position="123"/>
        <end position="173"/>
    </location>
</feature>
<dbReference type="NCBIfam" id="NF009167">
    <property type="entry name" value="PRK12514.1"/>
    <property type="match status" value="1"/>
</dbReference>
<dbReference type="Gene3D" id="1.10.10.10">
    <property type="entry name" value="Winged helix-like DNA-binding domain superfamily/Winged helix DNA-binding domain"/>
    <property type="match status" value="1"/>
</dbReference>
<dbReference type="PANTHER" id="PTHR43133">
    <property type="entry name" value="RNA POLYMERASE ECF-TYPE SIGMA FACTO"/>
    <property type="match status" value="1"/>
</dbReference>
<dbReference type="Pfam" id="PF04542">
    <property type="entry name" value="Sigma70_r2"/>
    <property type="match status" value="1"/>
</dbReference>
<dbReference type="CDD" id="cd06171">
    <property type="entry name" value="Sigma70_r4"/>
    <property type="match status" value="1"/>
</dbReference>